<gene>
    <name evidence="2" type="ORF">PMAYCL1PPCAC_19596</name>
    <name evidence="3" type="ORF">PMAYCL1PPCAC_33386</name>
</gene>
<protein>
    <submittedName>
        <fullName evidence="3">Uncharacterized protein</fullName>
    </submittedName>
</protein>
<feature type="region of interest" description="Disordered" evidence="1">
    <location>
        <begin position="155"/>
        <end position="187"/>
    </location>
</feature>
<feature type="non-terminal residue" evidence="3">
    <location>
        <position position="1"/>
    </location>
</feature>
<evidence type="ECO:0000256" key="1">
    <source>
        <dbReference type="SAM" id="MobiDB-lite"/>
    </source>
</evidence>
<dbReference type="AlphaFoldDB" id="A0AAN5DHI2"/>
<sequence>RSLRPSISRRSFRYGTFEGDLFRVPDADQLSNRYFAVKFCQEKYGVEREAKLIEKIEVRQGIEEGLAYITKNIRGGGETAITPMINWVVFVRDALFPNETSRKEHSIVRLTMRERTSGAHLYPVEPPNLPPSRRDYVLKKLERLPEKDIVTAYNEFAGKEPNTKKKKDKRKTKTKTGEPENILDFLK</sequence>
<comment type="caution">
    <text evidence="3">The sequence shown here is derived from an EMBL/GenBank/DDBJ whole genome shotgun (WGS) entry which is preliminary data.</text>
</comment>
<dbReference type="EMBL" id="BTRK01000004">
    <property type="protein sequence ID" value="GMR49401.1"/>
    <property type="molecule type" value="Genomic_DNA"/>
</dbReference>
<evidence type="ECO:0000313" key="3">
    <source>
        <dbReference type="EMBL" id="GMR63191.1"/>
    </source>
</evidence>
<proteinExistence type="predicted"/>
<dbReference type="Proteomes" id="UP001328107">
    <property type="component" value="Unassembled WGS sequence"/>
</dbReference>
<evidence type="ECO:0000313" key="4">
    <source>
        <dbReference type="Proteomes" id="UP001328107"/>
    </source>
</evidence>
<evidence type="ECO:0000313" key="2">
    <source>
        <dbReference type="EMBL" id="GMR49401.1"/>
    </source>
</evidence>
<dbReference type="EMBL" id="BTRK01000012">
    <property type="protein sequence ID" value="GMR63191.1"/>
    <property type="molecule type" value="Genomic_DNA"/>
</dbReference>
<organism evidence="3 4">
    <name type="scientific">Pristionchus mayeri</name>
    <dbReference type="NCBI Taxonomy" id="1317129"/>
    <lineage>
        <taxon>Eukaryota</taxon>
        <taxon>Metazoa</taxon>
        <taxon>Ecdysozoa</taxon>
        <taxon>Nematoda</taxon>
        <taxon>Chromadorea</taxon>
        <taxon>Rhabditida</taxon>
        <taxon>Rhabditina</taxon>
        <taxon>Diplogasteromorpha</taxon>
        <taxon>Diplogasteroidea</taxon>
        <taxon>Neodiplogasteridae</taxon>
        <taxon>Pristionchus</taxon>
    </lineage>
</organism>
<feature type="non-terminal residue" evidence="3">
    <location>
        <position position="187"/>
    </location>
</feature>
<accession>A0AAN5DHI2</accession>
<name>A0AAN5DHI2_9BILA</name>
<feature type="compositionally biased region" description="Basic residues" evidence="1">
    <location>
        <begin position="164"/>
        <end position="174"/>
    </location>
</feature>
<keyword evidence="4" id="KW-1185">Reference proteome</keyword>
<reference evidence="3" key="2">
    <citation type="submission" date="2023-06" db="EMBL/GenBank/DDBJ databases">
        <title>Genome assembly of Pristionchus species.</title>
        <authorList>
            <person name="Yoshida K."/>
            <person name="Sommer R.J."/>
        </authorList>
    </citation>
    <scope>NUCLEOTIDE SEQUENCE</scope>
    <source>
        <strain evidence="3 4">RS5460</strain>
    </source>
</reference>
<reference evidence="4" key="1">
    <citation type="submission" date="2022-10" db="EMBL/GenBank/DDBJ databases">
        <title>Genome assembly of Pristionchus species.</title>
        <authorList>
            <person name="Yoshida K."/>
            <person name="Sommer R.J."/>
        </authorList>
    </citation>
    <scope>NUCLEOTIDE SEQUENCE [LARGE SCALE GENOMIC DNA]</scope>
    <source>
        <strain evidence="2 4">RS5460</strain>
    </source>
</reference>